<evidence type="ECO:0000256" key="2">
    <source>
        <dbReference type="ARBA" id="ARBA00008318"/>
    </source>
</evidence>
<evidence type="ECO:0000256" key="4">
    <source>
        <dbReference type="ARBA" id="ARBA00023054"/>
    </source>
</evidence>
<accession>A0AAF0AW10</accession>
<dbReference type="Proteomes" id="UP001212411">
    <property type="component" value="Chromosome 1"/>
</dbReference>
<feature type="region of interest" description="Disordered" evidence="7">
    <location>
        <begin position="450"/>
        <end position="479"/>
    </location>
</feature>
<dbReference type="GO" id="GO:0000049">
    <property type="term" value="F:tRNA binding"/>
    <property type="evidence" value="ECO:0007669"/>
    <property type="project" value="TreeGrafter"/>
</dbReference>
<keyword evidence="4 6" id="KW-0175">Coiled coil</keyword>
<dbReference type="InterPro" id="IPR021846">
    <property type="entry name" value="NFACT-C"/>
</dbReference>
<evidence type="ECO:0000313" key="11">
    <source>
        <dbReference type="Proteomes" id="UP001212411"/>
    </source>
</evidence>
<feature type="compositionally biased region" description="Basic and acidic residues" evidence="7">
    <location>
        <begin position="756"/>
        <end position="766"/>
    </location>
</feature>
<evidence type="ECO:0000256" key="6">
    <source>
        <dbReference type="SAM" id="Coils"/>
    </source>
</evidence>
<dbReference type="KEGG" id="som:SOMG_00731"/>
<feature type="domain" description="NFACT protein C-terminal" evidence="9">
    <location>
        <begin position="912"/>
        <end position="1001"/>
    </location>
</feature>
<dbReference type="AlphaFoldDB" id="A0AAF0AW10"/>
<proteinExistence type="inferred from homology"/>
<dbReference type="RefSeq" id="XP_056036833.1">
    <property type="nucleotide sequence ID" value="XM_056179525.1"/>
</dbReference>
<reference evidence="10 11" key="1">
    <citation type="journal article" date="2023" name="G3 (Bethesda)">
        <title>A high-quality reference genome for the fission yeast Schizosaccharomyces osmophilus.</title>
        <authorList>
            <person name="Jia G.S."/>
            <person name="Zhang W.C."/>
            <person name="Liang Y."/>
            <person name="Liu X.H."/>
            <person name="Rhind N."/>
            <person name="Pidoux A."/>
            <person name="Brysch-Herzberg M."/>
            <person name="Du L.L."/>
        </authorList>
    </citation>
    <scope>NUCLEOTIDE SEQUENCE [LARGE SCALE GENOMIC DNA]</scope>
    <source>
        <strain evidence="10 11">CBS 15793</strain>
    </source>
</reference>
<gene>
    <name evidence="10" type="primary">rqc2</name>
    <name evidence="10" type="ORF">SOMG_00731</name>
</gene>
<feature type="region of interest" description="Disordered" evidence="7">
    <location>
        <begin position="745"/>
        <end position="900"/>
    </location>
</feature>
<dbReference type="FunFam" id="2.30.310.10:FF:000003">
    <property type="entry name" value="Zinc knuckle domain containing protein"/>
    <property type="match status" value="1"/>
</dbReference>
<dbReference type="GO" id="GO:0005737">
    <property type="term" value="C:cytoplasm"/>
    <property type="evidence" value="ECO:0007669"/>
    <property type="project" value="UniProtKB-SubCell"/>
</dbReference>
<evidence type="ECO:0000256" key="5">
    <source>
        <dbReference type="ARBA" id="ARBA00070414"/>
    </source>
</evidence>
<dbReference type="GO" id="GO:0043023">
    <property type="term" value="F:ribosomal large subunit binding"/>
    <property type="evidence" value="ECO:0007669"/>
    <property type="project" value="TreeGrafter"/>
</dbReference>
<feature type="coiled-coil region" evidence="6">
    <location>
        <begin position="500"/>
        <end position="537"/>
    </location>
</feature>
<feature type="coiled-coil region" evidence="6">
    <location>
        <begin position="698"/>
        <end position="725"/>
    </location>
</feature>
<dbReference type="Gene3D" id="2.30.310.10">
    <property type="entry name" value="ibrinogen binding protein from staphylococcus aureus domain"/>
    <property type="match status" value="1"/>
</dbReference>
<protein>
    <recommendedName>
        <fullName evidence="5">Ribosome quality control complex subunit 2</fullName>
    </recommendedName>
</protein>
<dbReference type="GO" id="GO:0072344">
    <property type="term" value="P:rescue of stalled ribosome"/>
    <property type="evidence" value="ECO:0007669"/>
    <property type="project" value="TreeGrafter"/>
</dbReference>
<dbReference type="InterPro" id="IPR008532">
    <property type="entry name" value="NFACT_RNA-bd"/>
</dbReference>
<dbReference type="PANTHER" id="PTHR15239">
    <property type="entry name" value="NUCLEAR EXPORT MEDIATOR FACTOR NEMF"/>
    <property type="match status" value="1"/>
</dbReference>
<evidence type="ECO:0000313" key="10">
    <source>
        <dbReference type="EMBL" id="WBW72590.1"/>
    </source>
</evidence>
<sequence length="1013" mass="114330">MKQRFSALDITAIGAELREEIIGCRLNNIHDLNPRSFLLKFGKQDKKYSLVIESGFRVHLTKFQRENAQLSGFVSKLRKHIKSRRLTNVSQLDTDRVLVFTFGGGENDQDPSWTYYLVCEFFAAGNVLLLDGSHKILSLLRVVTFDKNQVYAVGQHYNLDQSRLTHNMGNQQKMPQMTFEKLTQLLEDVAGKSKAEKMAASQKPNGKQPKPITLRKALTVRLGEYGNALVEHCIRQSNLDPLLPADQLSADEDKKRELLSAFQAADGILSSMVKPPVKGYIFSTQQNILADPSTSNNEEKKDMLMYEDFHPFKPLQLVQANRVCSEFHSYNECVDEFFSSIETQKMEKRAHDRVMTAERRIHSAKDDQEQKIKNLQEVQQLSSLKAEAIETNSELVEAIASYINNLLNQGMDWLDIEKLIQVQKRRSPVVACIALPLKLKNNAVNIMLPNPIVSSEPADDDYDLSDEDESETDSFKKPKQEASNVVVEIDLSLGAYANARRQYEKRREAIVKETKTLEAASKALKNTQKRIDQDLKRSTNAEHQRILPTRKAFFFEKFHWFFSSEGYLVLGGRDAQQNELLFTKYCNKGDIFVCADLPKSSIVIVKNRNANDPLPPNTMQQAGSLALASSKAWDSKTVISAWWVHIDQVSKTGYAGDVLPAGSFAIRGSKNYLPPNVLTMGYGILWLLDEQSTERHCQKRIESELQNTEQKISELKIDEVEAKSSQPREVLVPDRPELKDTLIEGASKSSKSQSVFDHDVHIVSEKRGKKGSKPITAKKPPAKERREARKQRKQTALEESSKKPVSIEDASDPQAILAILKQKKKKKSNEIPSPPEPKVEKEELETQKEESESKTVDADKGPENKSQEIKEATPNEEDMSALKPQRSERKVKETKIEREDMTQDLYEEMLYARDALTPSPDTEDVIINAVPTFAPYSTMAKFNLKVKVTPGSGKVGKSARESIAHFTKTLGKPSSNEVKILENLKDGEIVAPFSVNRLRVVFGSSTNSKKSKK</sequence>
<feature type="domain" description="NFACT RNA-binding" evidence="8">
    <location>
        <begin position="557"/>
        <end position="668"/>
    </location>
</feature>
<dbReference type="GeneID" id="80874214"/>
<evidence type="ECO:0000256" key="3">
    <source>
        <dbReference type="ARBA" id="ARBA00022490"/>
    </source>
</evidence>
<feature type="compositionally biased region" description="Basic and acidic residues" evidence="7">
    <location>
        <begin position="795"/>
        <end position="806"/>
    </location>
</feature>
<feature type="compositionally biased region" description="Basic and acidic residues" evidence="7">
    <location>
        <begin position="837"/>
        <end position="873"/>
    </location>
</feature>
<dbReference type="PANTHER" id="PTHR15239:SF6">
    <property type="entry name" value="RIBOSOME QUALITY CONTROL COMPLEX SUBUNIT NEMF"/>
    <property type="match status" value="1"/>
</dbReference>
<feature type="compositionally biased region" description="Basic and acidic residues" evidence="7">
    <location>
        <begin position="885"/>
        <end position="900"/>
    </location>
</feature>
<organism evidence="10 11">
    <name type="scientific">Schizosaccharomyces osmophilus</name>
    <dbReference type="NCBI Taxonomy" id="2545709"/>
    <lineage>
        <taxon>Eukaryota</taxon>
        <taxon>Fungi</taxon>
        <taxon>Dikarya</taxon>
        <taxon>Ascomycota</taxon>
        <taxon>Taphrinomycotina</taxon>
        <taxon>Schizosaccharomycetes</taxon>
        <taxon>Schizosaccharomycetales</taxon>
        <taxon>Schizosaccharomycetaceae</taxon>
        <taxon>Schizosaccharomyces</taxon>
    </lineage>
</organism>
<evidence type="ECO:0000259" key="9">
    <source>
        <dbReference type="Pfam" id="PF11923"/>
    </source>
</evidence>
<dbReference type="InterPro" id="IPR051608">
    <property type="entry name" value="RQC_Subunit_NEMF"/>
</dbReference>
<evidence type="ECO:0000256" key="1">
    <source>
        <dbReference type="ARBA" id="ARBA00004496"/>
    </source>
</evidence>
<dbReference type="Pfam" id="PF05833">
    <property type="entry name" value="NFACT_N"/>
    <property type="match status" value="1"/>
</dbReference>
<comment type="subcellular location">
    <subcellularLocation>
        <location evidence="1">Cytoplasm</location>
    </subcellularLocation>
</comment>
<dbReference type="GO" id="GO:1990116">
    <property type="term" value="P:ribosome-associated ubiquitin-dependent protein catabolic process"/>
    <property type="evidence" value="ECO:0007669"/>
    <property type="project" value="TreeGrafter"/>
</dbReference>
<keyword evidence="3" id="KW-0963">Cytoplasm</keyword>
<evidence type="ECO:0000256" key="7">
    <source>
        <dbReference type="SAM" id="MobiDB-lite"/>
    </source>
</evidence>
<feature type="compositionally biased region" description="Acidic residues" evidence="7">
    <location>
        <begin position="457"/>
        <end position="472"/>
    </location>
</feature>
<keyword evidence="11" id="KW-1185">Reference proteome</keyword>
<dbReference type="Pfam" id="PF05670">
    <property type="entry name" value="NFACT-R_1"/>
    <property type="match status" value="1"/>
</dbReference>
<dbReference type="EMBL" id="CP115611">
    <property type="protein sequence ID" value="WBW72590.1"/>
    <property type="molecule type" value="Genomic_DNA"/>
</dbReference>
<evidence type="ECO:0000259" key="8">
    <source>
        <dbReference type="Pfam" id="PF05670"/>
    </source>
</evidence>
<comment type="similarity">
    <text evidence="2">Belongs to the NEMF family.</text>
</comment>
<name>A0AAF0AW10_9SCHI</name>
<dbReference type="GO" id="GO:1990112">
    <property type="term" value="C:RQC complex"/>
    <property type="evidence" value="ECO:0007669"/>
    <property type="project" value="TreeGrafter"/>
</dbReference>
<dbReference type="Pfam" id="PF11923">
    <property type="entry name" value="NFACT-C"/>
    <property type="match status" value="1"/>
</dbReference>